<keyword evidence="1" id="KW-0732">Signal</keyword>
<dbReference type="WBParaSite" id="MhA1_Contig708.frz3.gene4">
    <property type="protein sequence ID" value="MhA1_Contig708.frz3.gene4"/>
    <property type="gene ID" value="MhA1_Contig708.frz3.gene4"/>
</dbReference>
<proteinExistence type="predicted"/>
<feature type="signal peptide" evidence="1">
    <location>
        <begin position="1"/>
        <end position="22"/>
    </location>
</feature>
<evidence type="ECO:0000313" key="3">
    <source>
        <dbReference type="WBParaSite" id="MhA1_Contig708.frz3.gene4"/>
    </source>
</evidence>
<dbReference type="Proteomes" id="UP000095281">
    <property type="component" value="Unplaced"/>
</dbReference>
<protein>
    <submittedName>
        <fullName evidence="3">Uncharacterized protein</fullName>
    </submittedName>
</protein>
<reference evidence="3" key="1">
    <citation type="submission" date="2016-11" db="UniProtKB">
        <authorList>
            <consortium name="WormBaseParasite"/>
        </authorList>
    </citation>
    <scope>IDENTIFICATION</scope>
</reference>
<dbReference type="AlphaFoldDB" id="A0A1I8BWE7"/>
<accession>A0A1I8BWE7</accession>
<keyword evidence="2" id="KW-1185">Reference proteome</keyword>
<sequence length="108" mass="12077">MLFNSNKLQLIFIIIFFSFIICNEIEGCIYQYNPPKYTWKCDPARNAYDCCTGLKCTAATNWECKPYTAAFVVDLINSKKIGIEDSCDEGVLHNGVICLTFNMPGAGA</sequence>
<evidence type="ECO:0000256" key="1">
    <source>
        <dbReference type="SAM" id="SignalP"/>
    </source>
</evidence>
<name>A0A1I8BWE7_MELHA</name>
<feature type="chain" id="PRO_5009316252" evidence="1">
    <location>
        <begin position="23"/>
        <end position="108"/>
    </location>
</feature>
<evidence type="ECO:0000313" key="2">
    <source>
        <dbReference type="Proteomes" id="UP000095281"/>
    </source>
</evidence>
<organism evidence="2 3">
    <name type="scientific">Meloidogyne hapla</name>
    <name type="common">Root-knot nematode worm</name>
    <dbReference type="NCBI Taxonomy" id="6305"/>
    <lineage>
        <taxon>Eukaryota</taxon>
        <taxon>Metazoa</taxon>
        <taxon>Ecdysozoa</taxon>
        <taxon>Nematoda</taxon>
        <taxon>Chromadorea</taxon>
        <taxon>Rhabditida</taxon>
        <taxon>Tylenchina</taxon>
        <taxon>Tylenchomorpha</taxon>
        <taxon>Tylenchoidea</taxon>
        <taxon>Meloidogynidae</taxon>
        <taxon>Meloidogyninae</taxon>
        <taxon>Meloidogyne</taxon>
    </lineage>
</organism>